<comment type="caution">
    <text evidence="2">The sequence shown here is derived from an EMBL/GenBank/DDBJ whole genome shotgun (WGS) entry which is preliminary data.</text>
</comment>
<dbReference type="PROSITE" id="PS51257">
    <property type="entry name" value="PROKAR_LIPOPROTEIN"/>
    <property type="match status" value="1"/>
</dbReference>
<dbReference type="AlphaFoldDB" id="A0A6L6Q316"/>
<dbReference type="NCBIfam" id="TIGR03467">
    <property type="entry name" value="HpnE"/>
    <property type="match status" value="1"/>
</dbReference>
<evidence type="ECO:0000313" key="2">
    <source>
        <dbReference type="EMBL" id="MTW04273.1"/>
    </source>
</evidence>
<accession>A0A6L6Q316</accession>
<dbReference type="Pfam" id="PF01593">
    <property type="entry name" value="Amino_oxidase"/>
    <property type="match status" value="1"/>
</dbReference>
<protein>
    <submittedName>
        <fullName evidence="2">FAD-dependent oxidoreductase</fullName>
    </submittedName>
</protein>
<dbReference type="InterPro" id="IPR036188">
    <property type="entry name" value="FAD/NAD-bd_sf"/>
</dbReference>
<dbReference type="InterPro" id="IPR002937">
    <property type="entry name" value="Amino_oxidase"/>
</dbReference>
<name>A0A6L6Q316_9BURK</name>
<dbReference type="OrthoDB" id="7849608at2"/>
<feature type="domain" description="Amine oxidase" evidence="1">
    <location>
        <begin position="14"/>
        <end position="451"/>
    </location>
</feature>
<evidence type="ECO:0000259" key="1">
    <source>
        <dbReference type="Pfam" id="PF01593"/>
    </source>
</evidence>
<dbReference type="RefSeq" id="WP_155440625.1">
    <property type="nucleotide sequence ID" value="NZ_WNLA01000014.1"/>
</dbReference>
<dbReference type="Gene3D" id="3.50.50.60">
    <property type="entry name" value="FAD/NAD(P)-binding domain"/>
    <property type="match status" value="1"/>
</dbReference>
<dbReference type="InterPro" id="IPR050464">
    <property type="entry name" value="Zeta_carotene_desat/Oxidored"/>
</dbReference>
<keyword evidence="3" id="KW-1185">Reference proteome</keyword>
<dbReference type="PANTHER" id="PTHR42923:SF47">
    <property type="entry name" value="BLR3003 PROTEIN"/>
    <property type="match status" value="1"/>
</dbReference>
<dbReference type="GO" id="GO:0016491">
    <property type="term" value="F:oxidoreductase activity"/>
    <property type="evidence" value="ECO:0007669"/>
    <property type="project" value="InterPro"/>
</dbReference>
<dbReference type="InterPro" id="IPR017830">
    <property type="entry name" value="SQase_HpnE"/>
</dbReference>
<reference evidence="2 3" key="1">
    <citation type="submission" date="2019-11" db="EMBL/GenBank/DDBJ databases">
        <title>Type strains purchased from KCTC, JCM and DSMZ.</title>
        <authorList>
            <person name="Lu H."/>
        </authorList>
    </citation>
    <scope>NUCLEOTIDE SEQUENCE [LARGE SCALE GENOMIC DNA]</scope>
    <source>
        <strain evidence="2 3">KCTC 42409</strain>
    </source>
</reference>
<dbReference type="SUPFAM" id="SSF51905">
    <property type="entry name" value="FAD/NAD(P)-binding domain"/>
    <property type="match status" value="1"/>
</dbReference>
<dbReference type="PANTHER" id="PTHR42923">
    <property type="entry name" value="PROTOPORPHYRINOGEN OXIDASE"/>
    <property type="match status" value="1"/>
</dbReference>
<gene>
    <name evidence="2" type="ORF">GM668_19530</name>
</gene>
<proteinExistence type="predicted"/>
<dbReference type="EMBL" id="WNLA01000014">
    <property type="protein sequence ID" value="MTW04273.1"/>
    <property type="molecule type" value="Genomic_DNA"/>
</dbReference>
<evidence type="ECO:0000313" key="3">
    <source>
        <dbReference type="Proteomes" id="UP000484015"/>
    </source>
</evidence>
<organism evidence="2 3">
    <name type="scientific">Pseudoduganella ginsengisoli</name>
    <dbReference type="NCBI Taxonomy" id="1462440"/>
    <lineage>
        <taxon>Bacteria</taxon>
        <taxon>Pseudomonadati</taxon>
        <taxon>Pseudomonadota</taxon>
        <taxon>Betaproteobacteria</taxon>
        <taxon>Burkholderiales</taxon>
        <taxon>Oxalobacteraceae</taxon>
        <taxon>Telluria group</taxon>
        <taxon>Pseudoduganella</taxon>
    </lineage>
</organism>
<sequence>MSVRRVAVIGAGWAGCAAAVELASRGMHVTLLESARTLGGRARRVEIDGRNVDNGQHIMLGAYRDTLKLLRKVGADIPSAVLNVPLQMRYAPGAGGMDFIAPRLPAPFHLLGALLRATGLQREDKLSLARFSTTARWMGWQFDTDCTVTELLHRFDQTPRLTTLMWRPLCLAALNTPPERASANVFLAVLRDSLGASRAASDMLVPKVDLSALLPDLAARYVTEHGGTVYTGAKATALLAQPDGGWRVQASGAALGDQWEHGYDAVVLACGAPHAASLLDAVTWQPEPATPAALATRLRAFTYEAITTVYLQYAPGVRLDLPFIALIDTPPAGHWGQFVFDRGQLDEKQAGLLAVIISASGEAAALGQAELTAACARQLAEVLRRPELAQPQWARVITEKRATFACAPALDRPANATGLPGLVLAGDYTAGEYPATLEGAVRSGMAAALELLKRKK</sequence>
<dbReference type="Proteomes" id="UP000484015">
    <property type="component" value="Unassembled WGS sequence"/>
</dbReference>